<evidence type="ECO:0000256" key="5">
    <source>
        <dbReference type="SAM" id="MobiDB-lite"/>
    </source>
</evidence>
<feature type="domain" description="Vps41 beta-propeller" evidence="6">
    <location>
        <begin position="175"/>
        <end position="549"/>
    </location>
</feature>
<dbReference type="InterPro" id="IPR045111">
    <property type="entry name" value="Vps41/Vps8"/>
</dbReference>
<evidence type="ECO:0000259" key="6">
    <source>
        <dbReference type="Pfam" id="PF23411"/>
    </source>
</evidence>
<feature type="compositionally biased region" description="Polar residues" evidence="5">
    <location>
        <begin position="776"/>
        <end position="789"/>
    </location>
</feature>
<keyword evidence="3" id="KW-0653">Protein transport</keyword>
<gene>
    <name evidence="7" type="ORF">PtA15_5A497</name>
</gene>
<feature type="region of interest" description="Disordered" evidence="5">
    <location>
        <begin position="125"/>
        <end position="167"/>
    </location>
</feature>
<reference evidence="7" key="1">
    <citation type="submission" date="2022-10" db="EMBL/GenBank/DDBJ databases">
        <title>Puccinia triticina Genome sequencing and assembly.</title>
        <authorList>
            <person name="Li C."/>
        </authorList>
    </citation>
    <scope>NUCLEOTIDE SEQUENCE</scope>
    <source>
        <strain evidence="7">Pt15</strain>
    </source>
</reference>
<evidence type="ECO:0000256" key="4">
    <source>
        <dbReference type="PROSITE-ProRule" id="PRU01006"/>
    </source>
</evidence>
<accession>A0ABY7CJS8</accession>
<protein>
    <recommendedName>
        <fullName evidence="6">Vps41 beta-propeller domain-containing protein</fullName>
    </recommendedName>
</protein>
<evidence type="ECO:0000313" key="7">
    <source>
        <dbReference type="EMBL" id="WAQ84924.1"/>
    </source>
</evidence>
<feature type="region of interest" description="Disordered" evidence="5">
    <location>
        <begin position="1"/>
        <end position="52"/>
    </location>
</feature>
<evidence type="ECO:0000256" key="2">
    <source>
        <dbReference type="ARBA" id="ARBA00022448"/>
    </source>
</evidence>
<dbReference type="InterPro" id="IPR000547">
    <property type="entry name" value="Clathrin_H-chain/VPS_repeat"/>
</dbReference>
<evidence type="ECO:0000313" key="8">
    <source>
        <dbReference type="Proteomes" id="UP001164743"/>
    </source>
</evidence>
<dbReference type="PROSITE" id="PS50236">
    <property type="entry name" value="CHCR"/>
    <property type="match status" value="1"/>
</dbReference>
<keyword evidence="8" id="KW-1185">Reference proteome</keyword>
<keyword evidence="2" id="KW-0813">Transport</keyword>
<organism evidence="7 8">
    <name type="scientific">Puccinia triticina</name>
    <dbReference type="NCBI Taxonomy" id="208348"/>
    <lineage>
        <taxon>Eukaryota</taxon>
        <taxon>Fungi</taxon>
        <taxon>Dikarya</taxon>
        <taxon>Basidiomycota</taxon>
        <taxon>Pucciniomycotina</taxon>
        <taxon>Pucciniomycetes</taxon>
        <taxon>Pucciniales</taxon>
        <taxon>Pucciniaceae</taxon>
        <taxon>Puccinia</taxon>
    </lineage>
</organism>
<evidence type="ECO:0000256" key="1">
    <source>
        <dbReference type="ARBA" id="ARBA00009582"/>
    </source>
</evidence>
<dbReference type="InterPro" id="IPR016902">
    <property type="entry name" value="Vps41"/>
</dbReference>
<dbReference type="PIRSF" id="PIRSF028921">
    <property type="entry name" value="VPS41"/>
    <property type="match status" value="1"/>
</dbReference>
<dbReference type="InterPro" id="IPR057780">
    <property type="entry name" value="Beta-prop_Vps41"/>
</dbReference>
<feature type="repeat" description="CHCR" evidence="4">
    <location>
        <begin position="800"/>
        <end position="945"/>
    </location>
</feature>
<dbReference type="SUPFAM" id="SSF50978">
    <property type="entry name" value="WD40 repeat-like"/>
    <property type="match status" value="1"/>
</dbReference>
<dbReference type="InterPro" id="IPR036322">
    <property type="entry name" value="WD40_repeat_dom_sf"/>
</dbReference>
<dbReference type="InterPro" id="IPR015943">
    <property type="entry name" value="WD40/YVTN_repeat-like_dom_sf"/>
</dbReference>
<comment type="similarity">
    <text evidence="1">Belongs to the VPS41 family.</text>
</comment>
<feature type="region of interest" description="Disordered" evidence="5">
    <location>
        <begin position="449"/>
        <end position="488"/>
    </location>
</feature>
<dbReference type="Gene3D" id="1.25.40.10">
    <property type="entry name" value="Tetratricopeptide repeat domain"/>
    <property type="match status" value="1"/>
</dbReference>
<feature type="region of interest" description="Disordered" evidence="5">
    <location>
        <begin position="764"/>
        <end position="789"/>
    </location>
</feature>
<dbReference type="Proteomes" id="UP001164743">
    <property type="component" value="Chromosome 5A"/>
</dbReference>
<dbReference type="GeneID" id="77810159"/>
<dbReference type="PANTHER" id="PTHR12616:SF1">
    <property type="entry name" value="VACUOLAR PROTEIN SORTING-ASSOCIATED PROTEIN 41 HOMOLOG"/>
    <property type="match status" value="1"/>
</dbReference>
<dbReference type="Pfam" id="PF23411">
    <property type="entry name" value="Beta-prop_Vps41"/>
    <property type="match status" value="1"/>
</dbReference>
<dbReference type="InterPro" id="IPR011990">
    <property type="entry name" value="TPR-like_helical_dom_sf"/>
</dbReference>
<dbReference type="PANTHER" id="PTHR12616">
    <property type="entry name" value="VACUOLAR PROTEIN SORTING VPS41"/>
    <property type="match status" value="1"/>
</dbReference>
<dbReference type="EMBL" id="CP110425">
    <property type="protein sequence ID" value="WAQ84924.1"/>
    <property type="molecule type" value="Genomic_DNA"/>
</dbReference>
<feature type="compositionally biased region" description="Pro residues" evidence="5">
    <location>
        <begin position="29"/>
        <end position="46"/>
    </location>
</feature>
<dbReference type="Gene3D" id="2.130.10.10">
    <property type="entry name" value="YVTN repeat-like/Quinoprotein amine dehydrogenase"/>
    <property type="match status" value="1"/>
</dbReference>
<dbReference type="SMART" id="SM00299">
    <property type="entry name" value="CLH"/>
    <property type="match status" value="1"/>
</dbReference>
<dbReference type="Pfam" id="PF23556">
    <property type="entry name" value="TPR_Vps41"/>
    <property type="match status" value="1"/>
</dbReference>
<sequence>MAGLISSRNDALDQVDASMDVSMNASSDPPAPRPIPSKPAAPPIDDSPPLQFLKNLAADPNRKNQNGTVGLDAASMAFLIQLVANEAEQKRQLQLIIEDLRDIRASLSALTLNVIDHFLRKTNPRYKNQNGNAGMDQSLDEMSSAAPVTDTGEEAGSNHTEPGHDQERSILNESYQRLEGHIDKLFQNDNASAFTTSEKLIGLGTHNGVVYILNHRIELIKRFRPHSATIYDIKIEVAEQFVATASMDGKISIVQLAGGNDVFILDLKRPMMAVAMEPLYHKHPNKRQFISGGLAGNLTLHEKGWLGNKETVLHSNEGSIWSAEWKNNLVVWANDTGIRIIDINTHQKLAYIPRGADEPRADLYRCHFSWSTHEKLLVGWADTIRVVSLKENSSASSIHRGLISTSSTNSSNLSVKVEMVFQVDCIISGICAWEAGGSPDIAILAHTSEPEDSEVDAPGNEHAPSEDGTTDSIAPRSSKRRPAQRPELRIISYNGEEISSDALNISSYQRYQPNDYCLCYLLPPLQNGKKKKMDDESLYVMSPKDLILVELRNRSDHISWMIEHENYEGAMKEVEEAGLAGAHGYSLSEIGQKYLSHLISQGQFQVAATASPSILANDVKAWEDWIFLLIEKGQLDVIIPHVPTEAPRLSKVVYEVILVHLLRRNSQEMLKMIRKWSPELYSIPAVLSASLDRLSRDSGSSEILMTCIAELYILNHQPGKAVSYLLRLRKPEVFDLIKEHSLFTDVQDQALLMIKFSDELNRKNLNRPDADDEGSNQKGEQIPSTAATQDEQIPRDYGAAINLLVQHTYSIPVARVIDQLADHRRYQFMYLDALFEVDPSLGTDFGDLHVDLFAEFDRQRLMKFLRASTFYNLEKAYQICQDLNFVPEMVYLLGRMGNNKKALFLIIDRIGDVHRAIEFAKEQNDDDLWEDLLRYSETRPAFIRGLLDNVGSEIDPIRLIRRIQNGLEIPDLKASIIKILQDFHLQISLIEGCRSIMVSDCRDLSNVYYASQTLGALGDPSLRCQKCNRLLTEPSQPIAATDDGTELVAENSIAVMGSALSIMFLCRHSFHSLCVFDSNTVLAALAEQQLDRSRSALGDSFDRCGERYNAINLKFAQTLILRSGDGSCPICTSTAKEKVEPQHD</sequence>
<name>A0ABY7CJS8_9BASI</name>
<proteinExistence type="inferred from homology"/>
<evidence type="ECO:0000256" key="3">
    <source>
        <dbReference type="ARBA" id="ARBA00022927"/>
    </source>
</evidence>
<dbReference type="RefSeq" id="XP_053020479.1">
    <property type="nucleotide sequence ID" value="XM_053169264.1"/>
</dbReference>